<reference evidence="9 10" key="1">
    <citation type="submission" date="2018-08" db="EMBL/GenBank/DDBJ databases">
        <title>Genomic Encyclopedia of Archaeal and Bacterial Type Strains, Phase II (KMG-II): from individual species to whole genera.</title>
        <authorList>
            <person name="Goeker M."/>
        </authorList>
    </citation>
    <scope>NUCLEOTIDE SEQUENCE [LARGE SCALE GENOMIC DNA]</scope>
    <source>
        <strain evidence="9 10">DSM 45791</strain>
    </source>
</reference>
<dbReference type="InterPro" id="IPR018649">
    <property type="entry name" value="SHOCT"/>
</dbReference>
<evidence type="ECO:0000313" key="10">
    <source>
        <dbReference type="Proteomes" id="UP000256269"/>
    </source>
</evidence>
<evidence type="ECO:0000256" key="1">
    <source>
        <dbReference type="ARBA" id="ARBA00004651"/>
    </source>
</evidence>
<feature type="domain" description="Cardiolipin synthase N-terminal" evidence="8">
    <location>
        <begin position="25"/>
        <end position="70"/>
    </location>
</feature>
<feature type="domain" description="SHOCT" evidence="7">
    <location>
        <begin position="105"/>
        <end position="132"/>
    </location>
</feature>
<keyword evidence="10" id="KW-1185">Reference proteome</keyword>
<evidence type="ECO:0000256" key="3">
    <source>
        <dbReference type="ARBA" id="ARBA00022692"/>
    </source>
</evidence>
<evidence type="ECO:0000256" key="6">
    <source>
        <dbReference type="SAM" id="Phobius"/>
    </source>
</evidence>
<evidence type="ECO:0000256" key="5">
    <source>
        <dbReference type="ARBA" id="ARBA00023136"/>
    </source>
</evidence>
<dbReference type="OrthoDB" id="7596142at2"/>
<evidence type="ECO:0000259" key="8">
    <source>
        <dbReference type="Pfam" id="PF13396"/>
    </source>
</evidence>
<keyword evidence="2" id="KW-1003">Cell membrane</keyword>
<evidence type="ECO:0000256" key="2">
    <source>
        <dbReference type="ARBA" id="ARBA00022475"/>
    </source>
</evidence>
<proteinExistence type="predicted"/>
<dbReference type="Proteomes" id="UP000256269">
    <property type="component" value="Unassembled WGS sequence"/>
</dbReference>
<evidence type="ECO:0000259" key="7">
    <source>
        <dbReference type="Pfam" id="PF09851"/>
    </source>
</evidence>
<dbReference type="InterPro" id="IPR027379">
    <property type="entry name" value="CLS_N"/>
</dbReference>
<name>A0A3E0H0I7_9PSEU</name>
<feature type="transmembrane region" description="Helical" evidence="6">
    <location>
        <begin position="50"/>
        <end position="70"/>
    </location>
</feature>
<feature type="transmembrane region" description="Helical" evidence="6">
    <location>
        <begin position="15"/>
        <end position="38"/>
    </location>
</feature>
<comment type="subcellular location">
    <subcellularLocation>
        <location evidence="1">Cell membrane</location>
        <topology evidence="1">Multi-pass membrane protein</topology>
    </subcellularLocation>
</comment>
<sequence>MNLAQSSGYPMLDVLWTMLIVFAWIIWFWLLITVFADLFRRHDISGWGKAGWTVLVILLPFVGVLAYLIAEGSAMAVRREVAAQETGMWHNHSARPVSAADGPAEQIAKAKHLLDSGAITRAEYETLKHKALMS</sequence>
<dbReference type="Pfam" id="PF13396">
    <property type="entry name" value="PLDc_N"/>
    <property type="match status" value="1"/>
</dbReference>
<evidence type="ECO:0000256" key="4">
    <source>
        <dbReference type="ARBA" id="ARBA00022989"/>
    </source>
</evidence>
<protein>
    <submittedName>
        <fullName evidence="9">Putative oligomerization/nucleic acid binding protein</fullName>
    </submittedName>
</protein>
<dbReference type="Pfam" id="PF09851">
    <property type="entry name" value="SHOCT"/>
    <property type="match status" value="1"/>
</dbReference>
<dbReference type="GO" id="GO:0005886">
    <property type="term" value="C:plasma membrane"/>
    <property type="evidence" value="ECO:0007669"/>
    <property type="project" value="UniProtKB-SubCell"/>
</dbReference>
<dbReference type="EMBL" id="QUNO01000019">
    <property type="protein sequence ID" value="REH34882.1"/>
    <property type="molecule type" value="Genomic_DNA"/>
</dbReference>
<accession>A0A3E0H0I7</accession>
<dbReference type="AlphaFoldDB" id="A0A3E0H0I7"/>
<evidence type="ECO:0000313" key="9">
    <source>
        <dbReference type="EMBL" id="REH34882.1"/>
    </source>
</evidence>
<gene>
    <name evidence="9" type="ORF">BCF44_119158</name>
</gene>
<organism evidence="9 10">
    <name type="scientific">Kutzneria buriramensis</name>
    <dbReference type="NCBI Taxonomy" id="1045776"/>
    <lineage>
        <taxon>Bacteria</taxon>
        <taxon>Bacillati</taxon>
        <taxon>Actinomycetota</taxon>
        <taxon>Actinomycetes</taxon>
        <taxon>Pseudonocardiales</taxon>
        <taxon>Pseudonocardiaceae</taxon>
        <taxon>Kutzneria</taxon>
    </lineage>
</organism>
<keyword evidence="3 6" id="KW-0812">Transmembrane</keyword>
<dbReference type="RefSeq" id="WP_116180350.1">
    <property type="nucleotide sequence ID" value="NZ_CP144375.1"/>
</dbReference>
<keyword evidence="5 6" id="KW-0472">Membrane</keyword>
<comment type="caution">
    <text evidence="9">The sequence shown here is derived from an EMBL/GenBank/DDBJ whole genome shotgun (WGS) entry which is preliminary data.</text>
</comment>
<keyword evidence="4 6" id="KW-1133">Transmembrane helix</keyword>